<comment type="caution">
    <text evidence="2">The sequence shown here is derived from an EMBL/GenBank/DDBJ whole genome shotgun (WGS) entry which is preliminary data.</text>
</comment>
<evidence type="ECO:0000313" key="3">
    <source>
        <dbReference type="Proteomes" id="UP000591844"/>
    </source>
</evidence>
<name>A0A7X5QI24_9GAMM</name>
<organism evidence="2 3">
    <name type="scientific">Photorhabdus cinerea</name>
    <dbReference type="NCBI Taxonomy" id="471575"/>
    <lineage>
        <taxon>Bacteria</taxon>
        <taxon>Pseudomonadati</taxon>
        <taxon>Pseudomonadota</taxon>
        <taxon>Gammaproteobacteria</taxon>
        <taxon>Enterobacterales</taxon>
        <taxon>Morganellaceae</taxon>
        <taxon>Photorhabdus</taxon>
    </lineage>
</organism>
<reference evidence="2 3" key="1">
    <citation type="submission" date="2018-02" db="EMBL/GenBank/DDBJ databases">
        <authorList>
            <person name="Machado R.A."/>
        </authorList>
    </citation>
    <scope>NUCLEOTIDE SEQUENCE [LARGE SCALE GENOMIC DNA]</scope>
    <source>
        <strain evidence="2 3">DSM 19724</strain>
    </source>
</reference>
<evidence type="ECO:0000313" key="2">
    <source>
        <dbReference type="EMBL" id="NHB94761.1"/>
    </source>
</evidence>
<accession>A0A7X5QI24</accession>
<protein>
    <submittedName>
        <fullName evidence="2">Uncharacterized protein</fullName>
    </submittedName>
</protein>
<gene>
    <name evidence="2" type="ORF">C5469_22645</name>
</gene>
<feature type="region of interest" description="Disordered" evidence="1">
    <location>
        <begin position="40"/>
        <end position="62"/>
    </location>
</feature>
<dbReference type="Proteomes" id="UP000591844">
    <property type="component" value="Unassembled WGS sequence"/>
</dbReference>
<proteinExistence type="predicted"/>
<feature type="non-terminal residue" evidence="2">
    <location>
        <position position="1"/>
    </location>
</feature>
<dbReference type="AlphaFoldDB" id="A0A7X5QI24"/>
<keyword evidence="3" id="KW-1185">Reference proteome</keyword>
<sequence length="62" mass="6500">GCSRWQATALGTRRISTLRLAVRPAVVELVATGRVAPSPCTAEPNCSVHNKSGKHQTGSDIS</sequence>
<evidence type="ECO:0000256" key="1">
    <source>
        <dbReference type="SAM" id="MobiDB-lite"/>
    </source>
</evidence>
<feature type="compositionally biased region" description="Polar residues" evidence="1">
    <location>
        <begin position="47"/>
        <end position="62"/>
    </location>
</feature>
<dbReference type="EMBL" id="PUJW01000077">
    <property type="protein sequence ID" value="NHB94761.1"/>
    <property type="molecule type" value="Genomic_DNA"/>
</dbReference>